<keyword evidence="1" id="KW-0812">Transmembrane</keyword>
<evidence type="ECO:0000313" key="2">
    <source>
        <dbReference type="EMBL" id="CUU38977.1"/>
    </source>
</evidence>
<dbReference type="KEGG" id="hty:BN2458_PEG0090"/>
<keyword evidence="1" id="KW-0472">Membrane</keyword>
<reference evidence="3" key="1">
    <citation type="submission" date="2015-11" db="EMBL/GenBank/DDBJ databases">
        <authorList>
            <person name="Anvar S.Y."/>
        </authorList>
    </citation>
    <scope>NUCLEOTIDE SEQUENCE [LARGE SCALE GENOMIC DNA]</scope>
</reference>
<proteinExistence type="predicted"/>
<dbReference type="Proteomes" id="UP000064525">
    <property type="component" value="Chromosome I"/>
</dbReference>
<accession>A0A0S4PSD6</accession>
<keyword evidence="1" id="KW-1133">Transmembrane helix</keyword>
<dbReference type="EMBL" id="LN907858">
    <property type="protein sequence ID" value="CUU38977.1"/>
    <property type="molecule type" value="Genomic_DNA"/>
</dbReference>
<feature type="transmembrane region" description="Helical" evidence="1">
    <location>
        <begin position="6"/>
        <end position="24"/>
    </location>
</feature>
<dbReference type="AlphaFoldDB" id="A0A0S4PSD6"/>
<evidence type="ECO:0000313" key="3">
    <source>
        <dbReference type="Proteomes" id="UP000064525"/>
    </source>
</evidence>
<organism evidence="2 3">
    <name type="scientific">Helicobacter typhlonius</name>
    <dbReference type="NCBI Taxonomy" id="76936"/>
    <lineage>
        <taxon>Bacteria</taxon>
        <taxon>Pseudomonadati</taxon>
        <taxon>Campylobacterota</taxon>
        <taxon>Epsilonproteobacteria</taxon>
        <taxon>Campylobacterales</taxon>
        <taxon>Helicobacteraceae</taxon>
        <taxon>Helicobacter</taxon>
    </lineage>
</organism>
<sequence>MGDSIQILFDIFMFCFIWSFVPPMQSRKKRTYPLSRCFGN</sequence>
<evidence type="ECO:0000256" key="1">
    <source>
        <dbReference type="SAM" id="Phobius"/>
    </source>
</evidence>
<gene>
    <name evidence="2" type="ORF">BN2458_PEG0090</name>
</gene>
<name>A0A0S4PSD6_9HELI</name>
<protein>
    <submittedName>
        <fullName evidence="2">Uncharacterized protein</fullName>
    </submittedName>
</protein>